<dbReference type="SMART" id="SM00226">
    <property type="entry name" value="LMWPc"/>
    <property type="match status" value="1"/>
</dbReference>
<evidence type="ECO:0000313" key="2">
    <source>
        <dbReference type="EMBL" id="BDZ45927.1"/>
    </source>
</evidence>
<dbReference type="Gene3D" id="3.40.50.2300">
    <property type="match status" value="1"/>
</dbReference>
<organism evidence="2 3">
    <name type="scientific">Naasia aerilata</name>
    <dbReference type="NCBI Taxonomy" id="1162966"/>
    <lineage>
        <taxon>Bacteria</taxon>
        <taxon>Bacillati</taxon>
        <taxon>Actinomycetota</taxon>
        <taxon>Actinomycetes</taxon>
        <taxon>Micrococcales</taxon>
        <taxon>Microbacteriaceae</taxon>
        <taxon>Naasia</taxon>
    </lineage>
</organism>
<dbReference type="InterPro" id="IPR050438">
    <property type="entry name" value="LMW_PTPase"/>
</dbReference>
<dbReference type="PANTHER" id="PTHR11717:SF31">
    <property type="entry name" value="LOW MOLECULAR WEIGHT PROTEIN-TYROSINE-PHOSPHATASE ETP-RELATED"/>
    <property type="match status" value="1"/>
</dbReference>
<dbReference type="InterPro" id="IPR036196">
    <property type="entry name" value="Ptyr_pPase_sf"/>
</dbReference>
<dbReference type="Proteomes" id="UP001321498">
    <property type="component" value="Chromosome"/>
</dbReference>
<name>A0ABM8GCF0_9MICO</name>
<dbReference type="RefSeq" id="WP_286279156.1">
    <property type="nucleotide sequence ID" value="NZ_AP027731.1"/>
</dbReference>
<gene>
    <name evidence="2" type="ORF">GCM10025866_18360</name>
</gene>
<keyword evidence="3" id="KW-1185">Reference proteome</keyword>
<dbReference type="EMBL" id="AP027731">
    <property type="protein sequence ID" value="BDZ45927.1"/>
    <property type="molecule type" value="Genomic_DNA"/>
</dbReference>
<dbReference type="SUPFAM" id="SSF52788">
    <property type="entry name" value="Phosphotyrosine protein phosphatases I"/>
    <property type="match status" value="1"/>
</dbReference>
<evidence type="ECO:0000313" key="3">
    <source>
        <dbReference type="Proteomes" id="UP001321498"/>
    </source>
</evidence>
<proteinExistence type="predicted"/>
<sequence length="195" mass="21138">MPRILVVCTANVCRSAYAGMLLAHRLAVRVGEPWVVTSAGTLAVAGQSVCPVVLERMEREQLKDEALVHESRRLDHDMVRRADLILTADTSHRSSVARLDAQATRRTFTMLEAVKLGALLPAPVGAGRSAGPLSDLVGELHSARPRLVLPPSHRRHRSPLDIEDGHNISGIAHSSALRQVHDTVDRLVELLAVAS</sequence>
<reference evidence="3" key="1">
    <citation type="journal article" date="2019" name="Int. J. Syst. Evol. Microbiol.">
        <title>The Global Catalogue of Microorganisms (GCM) 10K type strain sequencing project: providing services to taxonomists for standard genome sequencing and annotation.</title>
        <authorList>
            <consortium name="The Broad Institute Genomics Platform"/>
            <consortium name="The Broad Institute Genome Sequencing Center for Infectious Disease"/>
            <person name="Wu L."/>
            <person name="Ma J."/>
        </authorList>
    </citation>
    <scope>NUCLEOTIDE SEQUENCE [LARGE SCALE GENOMIC DNA]</scope>
    <source>
        <strain evidence="3">NBRC 108725</strain>
    </source>
</reference>
<dbReference type="PANTHER" id="PTHR11717">
    <property type="entry name" value="LOW MOLECULAR WEIGHT PROTEIN TYROSINE PHOSPHATASE"/>
    <property type="match status" value="1"/>
</dbReference>
<accession>A0ABM8GCF0</accession>
<feature type="domain" description="Phosphotyrosine protein phosphatase I" evidence="1">
    <location>
        <begin position="2"/>
        <end position="143"/>
    </location>
</feature>
<dbReference type="Pfam" id="PF01451">
    <property type="entry name" value="LMWPc"/>
    <property type="match status" value="1"/>
</dbReference>
<protein>
    <submittedName>
        <fullName evidence="2">Protein-tyrosine-phosphatase</fullName>
    </submittedName>
</protein>
<evidence type="ECO:0000259" key="1">
    <source>
        <dbReference type="SMART" id="SM00226"/>
    </source>
</evidence>
<dbReference type="InterPro" id="IPR023485">
    <property type="entry name" value="Ptyr_pPase"/>
</dbReference>